<organism evidence="2 3">
    <name type="scientific">Fonsecaea monophora</name>
    <dbReference type="NCBI Taxonomy" id="254056"/>
    <lineage>
        <taxon>Eukaryota</taxon>
        <taxon>Fungi</taxon>
        <taxon>Dikarya</taxon>
        <taxon>Ascomycota</taxon>
        <taxon>Pezizomycotina</taxon>
        <taxon>Eurotiomycetes</taxon>
        <taxon>Chaetothyriomycetidae</taxon>
        <taxon>Chaetothyriales</taxon>
        <taxon>Herpotrichiellaceae</taxon>
        <taxon>Fonsecaea</taxon>
    </lineage>
</organism>
<name>A0A177FMI1_9EURO</name>
<sequence>MTDMFEHNRSTTFRNEVAPSSPPADTASHQFDLRYPEIPLHLSLDSLLEHSSSSSSNSIRTIGTMPPPEPDQSSLDDSWASLADAESSNEDDLQSEHTDVGSLLDVHSSDDIQSVSDEVPIHDDALSDGDGLEDTLTEDLSRQPILNSPPEREYVWHQQPLFLPNAVCSEQDMNQDVKGPIDTFTTIRPLSEGEARRLPHGGQRDGEMPRCFSVIRMPTLESGLDLDVHNYFKVLLLGHHVEQFKPELQRKLGDVLVSRPMASHNLSPTSVSRYHLVPNTFGPGAEPDFADLIAIDKLIDFECYDLVQSSSGLGQQEQLTLRNSQTRSEIGSLWSGSRFVVDNPRWTLPDLAIICVHLDDAGNMNSSSRNMISFVERQGIPKVLIRMDRGLEGDYRGCVTSDSLHECIETIPLRSWSVQHKISPQLPLDMAAFLNLDAAALNKHIAYVVSIAERARVAEIDGLNSLSKEPNEKSPTKTCLLPQVSASFIKNVFIVLWIVGVYSFLGFRLWPILSDPTSGVIPGDIVASFTAKEQPPSAGRELSMSTSATFADCSKEENHAAQQLLDIASLNVVPAVADDALHFQVGVAGEGQLLVKLPKVALSRKKRSPLSIELKRKNQTVPATVQELFEGVFRVQLQPYDAYGDIEVNLTIRKPQISELITVSFGPQPASEYQHFKALFGMLSGRAQETASSVFDSWKAVREGQVMDAFSSFPKLASAGSQGQKLLNRAWHFLNMSAFADFQSWLRTETNILHGDVVRMTQHYALPGKRFSDMLSDRLSNARLALFDMAEAVDIQRFSPPIGKKAILRQLAAAQERAKQIVTKAARKVRASKAQA</sequence>
<keyword evidence="3" id="KW-1185">Reference proteome</keyword>
<dbReference type="GeneID" id="34596145"/>
<feature type="region of interest" description="Disordered" evidence="1">
    <location>
        <begin position="1"/>
        <end position="28"/>
    </location>
</feature>
<accession>A0A177FMI1</accession>
<dbReference type="OrthoDB" id="439943at2759"/>
<gene>
    <name evidence="2" type="ORF">AYO21_00963</name>
</gene>
<comment type="caution">
    <text evidence="2">The sequence shown here is derived from an EMBL/GenBank/DDBJ whole genome shotgun (WGS) entry which is preliminary data.</text>
</comment>
<evidence type="ECO:0000313" key="2">
    <source>
        <dbReference type="EMBL" id="OAG45001.1"/>
    </source>
</evidence>
<reference evidence="2 3" key="1">
    <citation type="submission" date="2016-03" db="EMBL/GenBank/DDBJ databases">
        <title>Draft genome sequence of the Fonsecaea monophora CBS 269.37.</title>
        <authorList>
            <person name="Bombassaro A."/>
            <person name="Vinicius W.A."/>
            <person name="De Hoog S."/>
            <person name="Sun J."/>
            <person name="Souza E.M."/>
            <person name="Raittz R.T."/>
            <person name="Costa F."/>
            <person name="Leao A.C."/>
            <person name="Tadra-Sfeir M.Z."/>
            <person name="Baura V."/>
            <person name="Balsanelli E."/>
            <person name="Pedrosa F.O."/>
            <person name="Moreno L.F."/>
            <person name="Steffens M.B."/>
            <person name="Xi L."/>
            <person name="Bocca A.L."/>
            <person name="Felipe M.S."/>
            <person name="Teixeira M."/>
            <person name="Telles Filho F.Q."/>
            <person name="Azevedo C.M."/>
            <person name="Gomes R."/>
            <person name="Vicente V.A."/>
        </authorList>
    </citation>
    <scope>NUCLEOTIDE SEQUENCE [LARGE SCALE GENOMIC DNA]</scope>
    <source>
        <strain evidence="2 3">CBS 269.37</strain>
    </source>
</reference>
<evidence type="ECO:0000313" key="3">
    <source>
        <dbReference type="Proteomes" id="UP000077002"/>
    </source>
</evidence>
<protein>
    <submittedName>
        <fullName evidence="2">Uncharacterized protein</fullName>
    </submittedName>
</protein>
<proteinExistence type="predicted"/>
<evidence type="ECO:0000256" key="1">
    <source>
        <dbReference type="SAM" id="MobiDB-lite"/>
    </source>
</evidence>
<feature type="region of interest" description="Disordered" evidence="1">
    <location>
        <begin position="49"/>
        <end position="97"/>
    </location>
</feature>
<dbReference type="Proteomes" id="UP000077002">
    <property type="component" value="Unassembled WGS sequence"/>
</dbReference>
<dbReference type="EMBL" id="LVKK01000003">
    <property type="protein sequence ID" value="OAG45001.1"/>
    <property type="molecule type" value="Genomic_DNA"/>
</dbReference>
<dbReference type="AlphaFoldDB" id="A0A177FMI1"/>
<feature type="compositionally biased region" description="Low complexity" evidence="1">
    <location>
        <begin position="49"/>
        <end position="58"/>
    </location>
</feature>
<feature type="compositionally biased region" description="Low complexity" evidence="1">
    <location>
        <begin position="73"/>
        <end position="86"/>
    </location>
</feature>
<dbReference type="RefSeq" id="XP_022516953.1">
    <property type="nucleotide sequence ID" value="XM_022650950.1"/>
</dbReference>